<accession>A0A2W1NRS1</accession>
<dbReference type="AlphaFoldDB" id="A0A2W1NRS1"/>
<evidence type="ECO:0000313" key="4">
    <source>
        <dbReference type="EMBL" id="PZE22245.1"/>
    </source>
</evidence>
<dbReference type="Gene3D" id="3.40.190.10">
    <property type="entry name" value="Periplasmic binding protein-like II"/>
    <property type="match status" value="1"/>
</dbReference>
<evidence type="ECO:0000313" key="5">
    <source>
        <dbReference type="Proteomes" id="UP000214746"/>
    </source>
</evidence>
<reference evidence="4" key="1">
    <citation type="submission" date="2018-06" db="EMBL/GenBank/DDBJ databases">
        <title>Paenibacillus xerothermodurans sp. nov. an extremely dry heat resistant spore forming bacterium isolated from the soil of Cape Canaveral, Florida.</title>
        <authorList>
            <person name="Seuylemezian A."/>
            <person name="Kaur N."/>
            <person name="Patil P."/>
            <person name="Patil P."/>
            <person name="Mayilraj S."/>
            <person name="Vaishampayan P."/>
        </authorList>
    </citation>
    <scope>NUCLEOTIDE SEQUENCE [LARGE SCALE GENOMIC DNA]</scope>
    <source>
        <strain evidence="4">ATCC 27380</strain>
    </source>
</reference>
<evidence type="ECO:0000256" key="2">
    <source>
        <dbReference type="ARBA" id="ARBA00022448"/>
    </source>
</evidence>
<dbReference type="Pfam" id="PF01547">
    <property type="entry name" value="SBP_bac_1"/>
    <property type="match status" value="1"/>
</dbReference>
<name>A0A2W1NRS1_PAEXE</name>
<dbReference type="Proteomes" id="UP000214746">
    <property type="component" value="Unassembled WGS sequence"/>
</dbReference>
<protein>
    <submittedName>
        <fullName evidence="4">Carbohydrate ABC transporter substrate-binding protein</fullName>
    </submittedName>
</protein>
<sequence length="463" mass="51285">MQQTRIKFFLMISKNVFGELEAAMKRTFSLSLVTCLSFSLFAGCASSGADSDEANNGVVTIQYWHTQTEEERVAQLKSIIKTFETQNPNIRVEQVPVPEEDFPSRVSAALGADRLPAMIEGGIDQMLFLGSELVTDNALHEAVIDEIGKDTFYEGALNTMKAGGNQGYYGVPISGWVQGIWYNGKLFKEKGLEPPATWDNILKAAQAFHAPDRQQYGIVVGTSKDDFTEQTFSQFALSNEAQVFDQQGKVNFNSPEMLQALSYYKELAKYTPPGSESWREAREMYLSGRAPMVMYSSYLMGDLAENQELAENTHFVVPENKTKATYGEITSLAVMNTISEQEREAAKRFTLFLTQKDINIKYLHMSPGGANPTRAVIAEDPAYLENEVLQAYGPEAIKIASSLDNLKRFGFVNGSMKPAMGDISAQFVIGEAVNSITERNVGLETAAQNAQDKMSKIARRSTE</sequence>
<gene>
    <name evidence="4" type="ORF">CBW46_000110</name>
</gene>
<proteinExistence type="inferred from homology"/>
<comment type="caution">
    <text evidence="4">The sequence shown here is derived from an EMBL/GenBank/DDBJ whole genome shotgun (WGS) entry which is preliminary data.</text>
</comment>
<keyword evidence="5" id="KW-1185">Reference proteome</keyword>
<dbReference type="PANTHER" id="PTHR43649">
    <property type="entry name" value="ARABINOSE-BINDING PROTEIN-RELATED"/>
    <property type="match status" value="1"/>
</dbReference>
<evidence type="ECO:0000256" key="3">
    <source>
        <dbReference type="ARBA" id="ARBA00022729"/>
    </source>
</evidence>
<keyword evidence="3" id="KW-0732">Signal</keyword>
<evidence type="ECO:0000256" key="1">
    <source>
        <dbReference type="ARBA" id="ARBA00008520"/>
    </source>
</evidence>
<dbReference type="SUPFAM" id="SSF53850">
    <property type="entry name" value="Periplasmic binding protein-like II"/>
    <property type="match status" value="1"/>
</dbReference>
<dbReference type="PANTHER" id="PTHR43649:SF34">
    <property type="entry name" value="ABC TRANSPORTER PERIPLASMIC-BINDING PROTEIN YCJN-RELATED"/>
    <property type="match status" value="1"/>
</dbReference>
<dbReference type="EMBL" id="NHRJ02000001">
    <property type="protein sequence ID" value="PZE22245.1"/>
    <property type="molecule type" value="Genomic_DNA"/>
</dbReference>
<comment type="similarity">
    <text evidence="1">Belongs to the bacterial solute-binding protein 1 family.</text>
</comment>
<dbReference type="InterPro" id="IPR006059">
    <property type="entry name" value="SBP"/>
</dbReference>
<organism evidence="4 5">
    <name type="scientific">Paenibacillus xerothermodurans</name>
    <dbReference type="NCBI Taxonomy" id="1977292"/>
    <lineage>
        <taxon>Bacteria</taxon>
        <taxon>Bacillati</taxon>
        <taxon>Bacillota</taxon>
        <taxon>Bacilli</taxon>
        <taxon>Bacillales</taxon>
        <taxon>Paenibacillaceae</taxon>
        <taxon>Paenibacillus</taxon>
    </lineage>
</organism>
<dbReference type="InterPro" id="IPR050490">
    <property type="entry name" value="Bact_solute-bd_prot1"/>
</dbReference>
<keyword evidence="2" id="KW-0813">Transport</keyword>